<evidence type="ECO:0000256" key="1">
    <source>
        <dbReference type="ARBA" id="ARBA00023125"/>
    </source>
</evidence>
<evidence type="ECO:0000313" key="3">
    <source>
        <dbReference type="EMBL" id="KAA9031626.1"/>
    </source>
</evidence>
<dbReference type="Gene3D" id="1.10.1660.10">
    <property type="match status" value="1"/>
</dbReference>
<evidence type="ECO:0000259" key="2">
    <source>
        <dbReference type="PROSITE" id="PS50937"/>
    </source>
</evidence>
<keyword evidence="4" id="KW-1185">Reference proteome</keyword>
<dbReference type="PROSITE" id="PS50937">
    <property type="entry name" value="HTH_MERR_2"/>
    <property type="match status" value="1"/>
</dbReference>
<gene>
    <name evidence="3" type="ORF">F4V44_00850</name>
</gene>
<keyword evidence="1" id="KW-0238">DNA-binding</keyword>
<reference evidence="3 4" key="1">
    <citation type="submission" date="2019-09" db="EMBL/GenBank/DDBJ databases">
        <title>Whole genome sequences of isolates from the Mars Exploration Rovers.</title>
        <authorList>
            <person name="Seuylemezian A."/>
            <person name="Vaishampayan P."/>
        </authorList>
    </citation>
    <scope>NUCLEOTIDE SEQUENCE [LARGE SCALE GENOMIC DNA]</scope>
    <source>
        <strain evidence="3 4">MER_TA_151</strain>
    </source>
</reference>
<dbReference type="OrthoDB" id="166060at2"/>
<sequence length="130" mass="15164">MGELANLANVSKRTIDYYTSLGLLQAKRSNSNYRIYPEEALNDLKLIEEYKKIHLPLHEIKRKLELNNHTELQDRDVEKQMETVTNQIKQLKHDLSVLLPIISKYKQDPMSKKLNEEGTALIESLMRITS</sequence>
<dbReference type="EMBL" id="VYKL01000004">
    <property type="protein sequence ID" value="KAA9031626.1"/>
    <property type="molecule type" value="Genomic_DNA"/>
</dbReference>
<dbReference type="SMART" id="SM00422">
    <property type="entry name" value="HTH_MERR"/>
    <property type="match status" value="1"/>
</dbReference>
<dbReference type="AlphaFoldDB" id="A0A5J5I7E7"/>
<dbReference type="InterPro" id="IPR009061">
    <property type="entry name" value="DNA-bd_dom_put_sf"/>
</dbReference>
<proteinExistence type="predicted"/>
<dbReference type="InterPro" id="IPR000551">
    <property type="entry name" value="MerR-type_HTH_dom"/>
</dbReference>
<feature type="domain" description="HTH merR-type" evidence="2">
    <location>
        <begin position="1"/>
        <end position="66"/>
    </location>
</feature>
<dbReference type="Proteomes" id="UP000326671">
    <property type="component" value="Unassembled WGS sequence"/>
</dbReference>
<accession>A0A5J5I7E7</accession>
<dbReference type="GO" id="GO:0003677">
    <property type="term" value="F:DNA binding"/>
    <property type="evidence" value="ECO:0007669"/>
    <property type="project" value="UniProtKB-KW"/>
</dbReference>
<name>A0A5J5I7E7_9BACI</name>
<dbReference type="InterPro" id="IPR047057">
    <property type="entry name" value="MerR_fam"/>
</dbReference>
<dbReference type="PANTHER" id="PTHR30204">
    <property type="entry name" value="REDOX-CYCLING DRUG-SENSING TRANSCRIPTIONAL ACTIVATOR SOXR"/>
    <property type="match status" value="1"/>
</dbReference>
<comment type="caution">
    <text evidence="3">The sequence shown here is derived from an EMBL/GenBank/DDBJ whole genome shotgun (WGS) entry which is preliminary data.</text>
</comment>
<organism evidence="3 4">
    <name type="scientific">Niallia endozanthoxylica</name>
    <dbReference type="NCBI Taxonomy" id="2036016"/>
    <lineage>
        <taxon>Bacteria</taxon>
        <taxon>Bacillati</taxon>
        <taxon>Bacillota</taxon>
        <taxon>Bacilli</taxon>
        <taxon>Bacillales</taxon>
        <taxon>Bacillaceae</taxon>
        <taxon>Niallia</taxon>
    </lineage>
</organism>
<dbReference type="Pfam" id="PF13411">
    <property type="entry name" value="MerR_1"/>
    <property type="match status" value="1"/>
</dbReference>
<dbReference type="SUPFAM" id="SSF46955">
    <property type="entry name" value="Putative DNA-binding domain"/>
    <property type="match status" value="1"/>
</dbReference>
<protein>
    <submittedName>
        <fullName evidence="3">MerR family transcriptional regulator</fullName>
    </submittedName>
</protein>
<dbReference type="PANTHER" id="PTHR30204:SF95">
    <property type="entry name" value="HTH-TYPE TRANSCRIPTIONAL REGULATOR CUER"/>
    <property type="match status" value="1"/>
</dbReference>
<dbReference type="GO" id="GO:0003700">
    <property type="term" value="F:DNA-binding transcription factor activity"/>
    <property type="evidence" value="ECO:0007669"/>
    <property type="project" value="InterPro"/>
</dbReference>
<evidence type="ECO:0000313" key="4">
    <source>
        <dbReference type="Proteomes" id="UP000326671"/>
    </source>
</evidence>